<dbReference type="RefSeq" id="WP_041884969.1">
    <property type="nucleotide sequence ID" value="NZ_CP157278.1"/>
</dbReference>
<sequence>MKNLLLILLLTIGVCHAQEKKIAAPKAYSLVGTIDKKIPVSLDFTVSKNMILGNIRYLNTKAKLPIRIIGYVNTGGDYIMEEYGKDGTIGAVINVKWKAGKLSGAWNPIGKKASYVIHLMLKDGEARQETFLPVTLAGTYTYQYGEKGYQGSIEIKKDKNNTYTYEIGSVTSDPARNQADASGTGIIIKDNAFVIDINKSCKFDVTFYNGFLIISSLDKTGASNCEFGFNATLEGTYLKVK</sequence>
<dbReference type="OrthoDB" id="750002at2"/>
<feature type="chain" id="PRO_5002221616" description="Lipoprotein" evidence="1">
    <location>
        <begin position="18"/>
        <end position="241"/>
    </location>
</feature>
<evidence type="ECO:0000256" key="1">
    <source>
        <dbReference type="SAM" id="SignalP"/>
    </source>
</evidence>
<dbReference type="EMBL" id="JXRA01000099">
    <property type="protein sequence ID" value="KIO75463.1"/>
    <property type="molecule type" value="Genomic_DNA"/>
</dbReference>
<feature type="signal peptide" evidence="1">
    <location>
        <begin position="1"/>
        <end position="17"/>
    </location>
</feature>
<evidence type="ECO:0000313" key="2">
    <source>
        <dbReference type="EMBL" id="KIO75463.1"/>
    </source>
</evidence>
<name>A0A0D0F1E9_9SPHI</name>
<organism evidence="2 3">
    <name type="scientific">Pedobacter lusitanus</name>
    <dbReference type="NCBI Taxonomy" id="1503925"/>
    <lineage>
        <taxon>Bacteria</taxon>
        <taxon>Pseudomonadati</taxon>
        <taxon>Bacteroidota</taxon>
        <taxon>Sphingobacteriia</taxon>
        <taxon>Sphingobacteriales</taxon>
        <taxon>Sphingobacteriaceae</taxon>
        <taxon>Pedobacter</taxon>
    </lineage>
</organism>
<evidence type="ECO:0008006" key="4">
    <source>
        <dbReference type="Google" id="ProtNLM"/>
    </source>
</evidence>
<evidence type="ECO:0000313" key="3">
    <source>
        <dbReference type="Proteomes" id="UP000032049"/>
    </source>
</evidence>
<accession>A0A0D0F1E9</accession>
<keyword evidence="1" id="KW-0732">Signal</keyword>
<dbReference type="AlphaFoldDB" id="A0A0D0F1E9"/>
<proteinExistence type="predicted"/>
<keyword evidence="3" id="KW-1185">Reference proteome</keyword>
<gene>
    <name evidence="2" type="ORF">TH53_20530</name>
</gene>
<dbReference type="Proteomes" id="UP000032049">
    <property type="component" value="Unassembled WGS sequence"/>
</dbReference>
<comment type="caution">
    <text evidence="2">The sequence shown here is derived from an EMBL/GenBank/DDBJ whole genome shotgun (WGS) entry which is preliminary data.</text>
</comment>
<reference evidence="2 3" key="1">
    <citation type="submission" date="2015-01" db="EMBL/GenBank/DDBJ databases">
        <title>Draft genome sequence of Pedobacter sp. NL19 isolated from sludge of an effluent treatment pond in an abandoned uranium mine.</title>
        <authorList>
            <person name="Santos T."/>
            <person name="Caetano T."/>
            <person name="Covas C."/>
            <person name="Cruz A."/>
            <person name="Mendo S."/>
        </authorList>
    </citation>
    <scope>NUCLEOTIDE SEQUENCE [LARGE SCALE GENOMIC DNA]</scope>
    <source>
        <strain evidence="2 3">NL19</strain>
    </source>
</reference>
<protein>
    <recommendedName>
        <fullName evidence="4">Lipoprotein</fullName>
    </recommendedName>
</protein>